<dbReference type="SUPFAM" id="SSF53067">
    <property type="entry name" value="Actin-like ATPase domain"/>
    <property type="match status" value="1"/>
</dbReference>
<dbReference type="Gene3D" id="3.30.420.40">
    <property type="match status" value="2"/>
</dbReference>
<name>A0A3G6J202_9CORY</name>
<dbReference type="PANTHER" id="PTHR18964:SF149">
    <property type="entry name" value="BIFUNCTIONAL UDP-N-ACETYLGLUCOSAMINE 2-EPIMERASE_N-ACETYLMANNOSAMINE KINASE"/>
    <property type="match status" value="1"/>
</dbReference>
<dbReference type="InterPro" id="IPR000600">
    <property type="entry name" value="ROK"/>
</dbReference>
<gene>
    <name evidence="2" type="primary">nagK</name>
    <name evidence="2" type="ORF">CGERO_09000</name>
</gene>
<dbReference type="AlphaFoldDB" id="A0A3G6J202"/>
<protein>
    <submittedName>
        <fullName evidence="2">N-acetyl-D-glucosamine kinase</fullName>
        <ecNumber evidence="2">2.7.1.59</ecNumber>
    </submittedName>
</protein>
<evidence type="ECO:0000256" key="1">
    <source>
        <dbReference type="ARBA" id="ARBA00006479"/>
    </source>
</evidence>
<evidence type="ECO:0000313" key="2">
    <source>
        <dbReference type="EMBL" id="AZA12091.1"/>
    </source>
</evidence>
<dbReference type="Proteomes" id="UP000271587">
    <property type="component" value="Chromosome"/>
</dbReference>
<dbReference type="PANTHER" id="PTHR18964">
    <property type="entry name" value="ROK (REPRESSOR, ORF, KINASE) FAMILY"/>
    <property type="match status" value="1"/>
</dbReference>
<keyword evidence="2" id="KW-0418">Kinase</keyword>
<dbReference type="EMBL" id="CP033897">
    <property type="protein sequence ID" value="AZA12091.1"/>
    <property type="molecule type" value="Genomic_DNA"/>
</dbReference>
<sequence>MHSIGIDIGGTKIAGGIVGSDPTKVLERSTLPTPSADVMDQVLTCLSELLDATSAPISSIGIGAPGVIDPSSGTVLSAGPTMPHWAGTDIRTAINREYPGISVAVHNDVRVMGLGEALFGAGRDYGSALFLSLGTGVGGAIVRDGKLQASPHHTAGELRCLVGKLPNGQAGTIESFAAGPGLARAYCERSGEERLDLRAIMRRYHEGEARAHALIDEHMEALGESISGFVAAIDVEVLVVGGGVGNIGAPIIEPLTCGFRRGGIAPANRIPVLQAHLGTDAPIIGAAALGRTVEHCEGTPHAS</sequence>
<dbReference type="KEGG" id="cgk:CGERO_09000"/>
<organism evidence="2 3">
    <name type="scientific">Corynebacterium gerontici</name>
    <dbReference type="NCBI Taxonomy" id="2079234"/>
    <lineage>
        <taxon>Bacteria</taxon>
        <taxon>Bacillati</taxon>
        <taxon>Actinomycetota</taxon>
        <taxon>Actinomycetes</taxon>
        <taxon>Mycobacteriales</taxon>
        <taxon>Corynebacteriaceae</taxon>
        <taxon>Corynebacterium</taxon>
    </lineage>
</organism>
<comment type="similarity">
    <text evidence="1">Belongs to the ROK (NagC/XylR) family.</text>
</comment>
<evidence type="ECO:0000313" key="3">
    <source>
        <dbReference type="Proteomes" id="UP000271587"/>
    </source>
</evidence>
<dbReference type="Pfam" id="PF00480">
    <property type="entry name" value="ROK"/>
    <property type="match status" value="1"/>
</dbReference>
<accession>A0A3G6J202</accession>
<keyword evidence="3" id="KW-1185">Reference proteome</keyword>
<dbReference type="EC" id="2.7.1.59" evidence="2"/>
<dbReference type="GO" id="GO:0045127">
    <property type="term" value="F:N-acetylglucosamine kinase activity"/>
    <property type="evidence" value="ECO:0007669"/>
    <property type="project" value="UniProtKB-EC"/>
</dbReference>
<proteinExistence type="inferred from homology"/>
<reference evidence="2 3" key="1">
    <citation type="submission" date="2018-11" db="EMBL/GenBank/DDBJ databases">
        <authorList>
            <person name="Kleinhagauer T."/>
            <person name="Glaeser S.P."/>
            <person name="Spergser J."/>
            <person name="Ruckert C."/>
            <person name="Kaempfer P."/>
            <person name="Busse H.-J."/>
        </authorList>
    </citation>
    <scope>NUCLEOTIDE SEQUENCE [LARGE SCALE GENOMIC DNA]</scope>
    <source>
        <strain evidence="2 3">W8</strain>
    </source>
</reference>
<keyword evidence="2" id="KW-0808">Transferase</keyword>
<dbReference type="InterPro" id="IPR043129">
    <property type="entry name" value="ATPase_NBD"/>
</dbReference>